<evidence type="ECO:0000313" key="1">
    <source>
        <dbReference type="EMBL" id="KAK1869958.1"/>
    </source>
</evidence>
<gene>
    <name evidence="1" type="ORF">I4F81_012423</name>
</gene>
<protein>
    <submittedName>
        <fullName evidence="1">Uncharacterized protein</fullName>
    </submittedName>
</protein>
<sequence length="1077" mass="111755">MGLGLAVGRSGLVAPSMPAVAAARAPGVALPAVPGVVPEGGWRAAPSNPPVSPSARPSTRSSAPAAAAPIVRATAADGAFRARLWEARQQRQRRRLGRSAVVGTFPLVRAATADPPPWTSIAMLLRRAVALWLALLSWALLRRYMSAQLAADRRSYNSPGPPRGGILATLASLRRQAQRGGRHLWRALRRKVWAMALPPRVVAHGFGKPRLVAAITVCCLYVLNTYLRRVPPLVYVFQATYGTALLAKLIYSFSQTEQPVHFLLTPTLLCDLASIPSLLFASGELWLNFSFLQAVAALRQYHALQRHRLVAVPGRTIHRVLLDTGLQLLVFIFTATCGLQFFELLGDPGAEMRSEQFELTTAHVIYFAVVTLLSVGYGDFVPYTLAGRLWVVVNVLFAAFLVAREISELLDAVATVRSGSGAFVAAPDIRHVVLTGHVRWEDLTHFVAQFVARPRHSSEERVVVMTARPAWSDADWNQAIAADGRLADRVTLLHGSPLLGADVLRAGIPTAAAVFVLPDQAAADAYHADSDVLKTVLAVRFHAPAVPIYTTNAVADSTFQFRIALQPVYVADEFAPLPLRSGEASRSSDAIDSAVGGEHDDVEEEVDGAGQEPGELHYGMSGTQSPARMADRRLPSVPRLALAESATSDDSSAAAAMRAMSYPERPAQTPPVRIAPGGDGGGGSGSLALGDVATGAHSPARGASSLRTPTPHWQSPGRGSARLGGAPVSPGVGQHLPRSISTRGGLLAPSTPGGVSMTDDGLARSASERWPAPPAMGGAAAWGGTSGMTYFGYGSTQGGSGGDGGRTGTAAAWGGTLAGSTGAGGVSGSVGRPGLASLPWSSGAGAAVRQAALTAIDRIDRFVFRAVPTPIPRPVPPSPFVGGGPVGGVGGPLGPFTPRMGSGFTPRMGLASLPGPGVGMAPTPFALNPGSEPIARTSYSLCVQSMSMGLLAENVFCHGLSTLLTNAVVRVDGWDRPMEEEARWEELPAPAPPAAAGGGGGGAGAAATSATVAPSTAPATDAPASTVGGAGRPLPWLREYRAGALCGLVVALIPPLLVGTRFGDAAPVLADFGLHVW</sequence>
<accession>A0ACC3CJG5</accession>
<keyword evidence="2" id="KW-1185">Reference proteome</keyword>
<organism evidence="1 2">
    <name type="scientific">Pyropia yezoensis</name>
    <name type="common">Susabi-nori</name>
    <name type="synonym">Porphyra yezoensis</name>
    <dbReference type="NCBI Taxonomy" id="2788"/>
    <lineage>
        <taxon>Eukaryota</taxon>
        <taxon>Rhodophyta</taxon>
        <taxon>Bangiophyceae</taxon>
        <taxon>Bangiales</taxon>
        <taxon>Bangiaceae</taxon>
        <taxon>Pyropia</taxon>
    </lineage>
</organism>
<proteinExistence type="predicted"/>
<dbReference type="EMBL" id="CM020620">
    <property type="protein sequence ID" value="KAK1869958.1"/>
    <property type="molecule type" value="Genomic_DNA"/>
</dbReference>
<dbReference type="Proteomes" id="UP000798662">
    <property type="component" value="Chromosome 3"/>
</dbReference>
<comment type="caution">
    <text evidence="1">The sequence shown here is derived from an EMBL/GenBank/DDBJ whole genome shotgun (WGS) entry which is preliminary data.</text>
</comment>
<reference evidence="1" key="1">
    <citation type="submission" date="2019-11" db="EMBL/GenBank/DDBJ databases">
        <title>Nori genome reveals adaptations in red seaweeds to the harsh intertidal environment.</title>
        <authorList>
            <person name="Wang D."/>
            <person name="Mao Y."/>
        </authorList>
    </citation>
    <scope>NUCLEOTIDE SEQUENCE</scope>
    <source>
        <tissue evidence="1">Gametophyte</tissue>
    </source>
</reference>
<evidence type="ECO:0000313" key="2">
    <source>
        <dbReference type="Proteomes" id="UP000798662"/>
    </source>
</evidence>
<name>A0ACC3CJG5_PYRYE</name>